<dbReference type="AlphaFoldDB" id="A0A2P6PAN5"/>
<dbReference type="Proteomes" id="UP000238479">
    <property type="component" value="Chromosome 7"/>
</dbReference>
<gene>
    <name evidence="2" type="ORF">RchiOBHm_Chr7g0212231</name>
</gene>
<proteinExistence type="predicted"/>
<name>A0A2P6PAN5_ROSCH</name>
<organism evidence="2 3">
    <name type="scientific">Rosa chinensis</name>
    <name type="common">China rose</name>
    <dbReference type="NCBI Taxonomy" id="74649"/>
    <lineage>
        <taxon>Eukaryota</taxon>
        <taxon>Viridiplantae</taxon>
        <taxon>Streptophyta</taxon>
        <taxon>Embryophyta</taxon>
        <taxon>Tracheophyta</taxon>
        <taxon>Spermatophyta</taxon>
        <taxon>Magnoliopsida</taxon>
        <taxon>eudicotyledons</taxon>
        <taxon>Gunneridae</taxon>
        <taxon>Pentapetalae</taxon>
        <taxon>rosids</taxon>
        <taxon>fabids</taxon>
        <taxon>Rosales</taxon>
        <taxon>Rosaceae</taxon>
        <taxon>Rosoideae</taxon>
        <taxon>Rosoideae incertae sedis</taxon>
        <taxon>Rosa</taxon>
    </lineage>
</organism>
<feature type="signal peptide" evidence="1">
    <location>
        <begin position="1"/>
        <end position="26"/>
    </location>
</feature>
<feature type="chain" id="PRO_5015130900" evidence="1">
    <location>
        <begin position="27"/>
        <end position="48"/>
    </location>
</feature>
<comment type="caution">
    <text evidence="2">The sequence shown here is derived from an EMBL/GenBank/DDBJ whole genome shotgun (WGS) entry which is preliminary data.</text>
</comment>
<evidence type="ECO:0000313" key="2">
    <source>
        <dbReference type="EMBL" id="PRQ18990.1"/>
    </source>
</evidence>
<dbReference type="Gramene" id="PRQ18990">
    <property type="protein sequence ID" value="PRQ18990"/>
    <property type="gene ID" value="RchiOBHm_Chr7g0212231"/>
</dbReference>
<evidence type="ECO:0000313" key="3">
    <source>
        <dbReference type="Proteomes" id="UP000238479"/>
    </source>
</evidence>
<evidence type="ECO:0000256" key="1">
    <source>
        <dbReference type="SAM" id="SignalP"/>
    </source>
</evidence>
<keyword evidence="3" id="KW-1185">Reference proteome</keyword>
<dbReference type="EMBL" id="PDCK01000045">
    <property type="protein sequence ID" value="PRQ18990.1"/>
    <property type="molecule type" value="Genomic_DNA"/>
</dbReference>
<accession>A0A2P6PAN5</accession>
<keyword evidence="1" id="KW-0732">Signal</keyword>
<sequence>MQQSFCIVLLPLFLCLLLSIIFVSHCYSDTGNSVLSASVTVDSVELRI</sequence>
<reference evidence="2 3" key="1">
    <citation type="journal article" date="2018" name="Nat. Genet.">
        <title>The Rosa genome provides new insights in the design of modern roses.</title>
        <authorList>
            <person name="Bendahmane M."/>
        </authorList>
    </citation>
    <scope>NUCLEOTIDE SEQUENCE [LARGE SCALE GENOMIC DNA]</scope>
    <source>
        <strain evidence="3">cv. Old Blush</strain>
    </source>
</reference>
<protein>
    <submittedName>
        <fullName evidence="2">Uncharacterized protein</fullName>
    </submittedName>
</protein>